<dbReference type="OrthoDB" id="9806482at2"/>
<name>A0A402A3U4_9CHLR</name>
<evidence type="ECO:0000259" key="2">
    <source>
        <dbReference type="PROSITE" id="PS50054"/>
    </source>
</evidence>
<dbReference type="RefSeq" id="WP_126581322.1">
    <property type="nucleotide sequence ID" value="NZ_BIFR01000001.1"/>
</dbReference>
<feature type="domain" description="Tyrosine specific protein phosphatases" evidence="3">
    <location>
        <begin position="156"/>
        <end position="223"/>
    </location>
</feature>
<keyword evidence="5" id="KW-1185">Reference proteome</keyword>
<dbReference type="CDD" id="cd14498">
    <property type="entry name" value="DSP"/>
    <property type="match status" value="1"/>
</dbReference>
<feature type="region of interest" description="Disordered" evidence="1">
    <location>
        <begin position="1"/>
        <end position="31"/>
    </location>
</feature>
<dbReference type="PROSITE" id="PS50056">
    <property type="entry name" value="TYR_PHOSPHATASE_2"/>
    <property type="match status" value="1"/>
</dbReference>
<comment type="caution">
    <text evidence="4">The sequence shown here is derived from an EMBL/GenBank/DDBJ whole genome shotgun (WGS) entry which is preliminary data.</text>
</comment>
<proteinExistence type="predicted"/>
<dbReference type="Proteomes" id="UP000287352">
    <property type="component" value="Unassembled WGS sequence"/>
</dbReference>
<evidence type="ECO:0000313" key="4">
    <source>
        <dbReference type="EMBL" id="GCE13828.1"/>
    </source>
</evidence>
<evidence type="ECO:0000259" key="3">
    <source>
        <dbReference type="PROSITE" id="PS50056"/>
    </source>
</evidence>
<dbReference type="Gene3D" id="3.90.190.10">
    <property type="entry name" value="Protein tyrosine phosphatase superfamily"/>
    <property type="match status" value="1"/>
</dbReference>
<dbReference type="AlphaFoldDB" id="A0A402A3U4"/>
<reference evidence="5" key="1">
    <citation type="submission" date="2018-12" db="EMBL/GenBank/DDBJ databases">
        <title>Tengunoibacter tsumagoiensis gen. nov., sp. nov., Dictyobacter kobayashii sp. nov., D. alpinus sp. nov., and D. joshuensis sp. nov. and description of Dictyobacteraceae fam. nov. within the order Ktedonobacterales isolated from Tengu-no-mugimeshi.</title>
        <authorList>
            <person name="Wang C.M."/>
            <person name="Zheng Y."/>
            <person name="Sakai Y."/>
            <person name="Toyoda A."/>
            <person name="Minakuchi Y."/>
            <person name="Abe K."/>
            <person name="Yokota A."/>
            <person name="Yabe S."/>
        </authorList>
    </citation>
    <scope>NUCLEOTIDE SEQUENCE [LARGE SCALE GENOMIC DNA]</scope>
    <source>
        <strain evidence="5">Uno3</strain>
    </source>
</reference>
<sequence>MPSDPQVPASPTAQGADQPTSSPVAPTKLPVEPGTVLKPTVRFSTWRWASTGIIRLLYRYWTRLAVRLFPENSVGEKIAQALHLPLPDKLNMSWITPDLAVGGRIRPEDIPALGLSGITHVIDTRSEYCDDEQALANERIKLLYLPTPDTFPLSIAQLHEGAKWANEQIANGGRVLIHCEHGVGRSVLLTCSTLVQQGMSASDALTLVMQKRWQAAPNQRQVVRLEEFESSLSAEDKA</sequence>
<feature type="compositionally biased region" description="Polar residues" evidence="1">
    <location>
        <begin position="9"/>
        <end position="24"/>
    </location>
</feature>
<dbReference type="PROSITE" id="PS50054">
    <property type="entry name" value="TYR_PHOSPHATASE_DUAL"/>
    <property type="match status" value="1"/>
</dbReference>
<dbReference type="InterPro" id="IPR000387">
    <property type="entry name" value="Tyr_Pase_dom"/>
</dbReference>
<accession>A0A402A3U4</accession>
<evidence type="ECO:0000256" key="1">
    <source>
        <dbReference type="SAM" id="MobiDB-lite"/>
    </source>
</evidence>
<dbReference type="SUPFAM" id="SSF52799">
    <property type="entry name" value="(Phosphotyrosine protein) phosphatases II"/>
    <property type="match status" value="1"/>
</dbReference>
<protein>
    <submittedName>
        <fullName evidence="4">Uncharacterized protein</fullName>
    </submittedName>
</protein>
<dbReference type="EMBL" id="BIFR01000001">
    <property type="protein sequence ID" value="GCE13828.1"/>
    <property type="molecule type" value="Genomic_DNA"/>
</dbReference>
<dbReference type="InterPro" id="IPR029021">
    <property type="entry name" value="Prot-tyrosine_phosphatase-like"/>
</dbReference>
<dbReference type="PANTHER" id="PTHR47216:SF4">
    <property type="entry name" value="OS01G0859400 PROTEIN"/>
    <property type="match status" value="1"/>
</dbReference>
<dbReference type="Pfam" id="PF00782">
    <property type="entry name" value="DSPc"/>
    <property type="match status" value="1"/>
</dbReference>
<feature type="domain" description="Tyrosine-protein phosphatase" evidence="2">
    <location>
        <begin position="91"/>
        <end position="234"/>
    </location>
</feature>
<dbReference type="InterPro" id="IPR020422">
    <property type="entry name" value="TYR_PHOSPHATASE_DUAL_dom"/>
</dbReference>
<organism evidence="4 5">
    <name type="scientific">Tengunoibacter tsumagoiensis</name>
    <dbReference type="NCBI Taxonomy" id="2014871"/>
    <lineage>
        <taxon>Bacteria</taxon>
        <taxon>Bacillati</taxon>
        <taxon>Chloroflexota</taxon>
        <taxon>Ktedonobacteria</taxon>
        <taxon>Ktedonobacterales</taxon>
        <taxon>Dictyobacteraceae</taxon>
        <taxon>Tengunoibacter</taxon>
    </lineage>
</organism>
<dbReference type="PANTHER" id="PTHR47216">
    <property type="match status" value="1"/>
</dbReference>
<evidence type="ECO:0000313" key="5">
    <source>
        <dbReference type="Proteomes" id="UP000287352"/>
    </source>
</evidence>
<gene>
    <name evidence="4" type="ORF">KTT_36870</name>
</gene>
<dbReference type="InterPro" id="IPR000340">
    <property type="entry name" value="Dual-sp_phosphatase_cat-dom"/>
</dbReference>
<dbReference type="SMART" id="SM00195">
    <property type="entry name" value="DSPc"/>
    <property type="match status" value="1"/>
</dbReference>